<accession>A0ABS5KNZ3</accession>
<dbReference type="InterPro" id="IPR007197">
    <property type="entry name" value="rSAM"/>
</dbReference>
<proteinExistence type="inferred from homology"/>
<evidence type="ECO:0000313" key="8">
    <source>
        <dbReference type="EMBL" id="MBS2547768.1"/>
    </source>
</evidence>
<evidence type="ECO:0000256" key="6">
    <source>
        <dbReference type="ARBA" id="ARBA00023601"/>
    </source>
</evidence>
<dbReference type="CDD" id="cd01335">
    <property type="entry name" value="Radical_SAM"/>
    <property type="match status" value="1"/>
</dbReference>
<comment type="similarity">
    <text evidence="6">Belongs to the radical SAM superfamily. Anaerobic sulfatase-maturating enzyme family.</text>
</comment>
<dbReference type="EMBL" id="JAAFYZ010000034">
    <property type="protein sequence ID" value="MBS2547768.1"/>
    <property type="molecule type" value="Genomic_DNA"/>
</dbReference>
<dbReference type="PROSITE" id="PS51918">
    <property type="entry name" value="RADICAL_SAM"/>
    <property type="match status" value="1"/>
</dbReference>
<evidence type="ECO:0000256" key="5">
    <source>
        <dbReference type="ARBA" id="ARBA00023014"/>
    </source>
</evidence>
<comment type="caution">
    <text evidence="8">The sequence shown here is derived from an EMBL/GenBank/DDBJ whole genome shotgun (WGS) entry which is preliminary data.</text>
</comment>
<evidence type="ECO:0000256" key="2">
    <source>
        <dbReference type="ARBA" id="ARBA00022691"/>
    </source>
</evidence>
<dbReference type="SUPFAM" id="SSF102114">
    <property type="entry name" value="Radical SAM enzymes"/>
    <property type="match status" value="1"/>
</dbReference>
<comment type="cofactor">
    <cofactor evidence="1">
        <name>[4Fe-4S] cluster</name>
        <dbReference type="ChEBI" id="CHEBI:49883"/>
    </cofactor>
</comment>
<name>A0ABS5KNZ3_9ACTN</name>
<gene>
    <name evidence="8" type="ORF">KGQ19_12915</name>
</gene>
<dbReference type="SFLD" id="SFLDS00029">
    <property type="entry name" value="Radical_SAM"/>
    <property type="match status" value="1"/>
</dbReference>
<organism evidence="8 9">
    <name type="scientific">Catenulispora pinistramenti</name>
    <dbReference type="NCBI Taxonomy" id="2705254"/>
    <lineage>
        <taxon>Bacteria</taxon>
        <taxon>Bacillati</taxon>
        <taxon>Actinomycetota</taxon>
        <taxon>Actinomycetes</taxon>
        <taxon>Catenulisporales</taxon>
        <taxon>Catenulisporaceae</taxon>
        <taxon>Catenulispora</taxon>
    </lineage>
</organism>
<dbReference type="PANTHER" id="PTHR43273:SF3">
    <property type="entry name" value="ANAEROBIC SULFATASE-MATURATING ENZYME HOMOLOG ASLB-RELATED"/>
    <property type="match status" value="1"/>
</dbReference>
<protein>
    <submittedName>
        <fullName evidence="8">Radical SAM protein</fullName>
    </submittedName>
</protein>
<dbReference type="Proteomes" id="UP000730482">
    <property type="component" value="Unassembled WGS sequence"/>
</dbReference>
<dbReference type="RefSeq" id="WP_212009349.1">
    <property type="nucleotide sequence ID" value="NZ_JAAFYZ010000034.1"/>
</dbReference>
<dbReference type="Pfam" id="PF04055">
    <property type="entry name" value="Radical_SAM"/>
    <property type="match status" value="1"/>
</dbReference>
<dbReference type="InterPro" id="IPR013785">
    <property type="entry name" value="Aldolase_TIM"/>
</dbReference>
<feature type="domain" description="Radical SAM core" evidence="7">
    <location>
        <begin position="18"/>
        <end position="249"/>
    </location>
</feature>
<keyword evidence="4" id="KW-0408">Iron</keyword>
<keyword evidence="2" id="KW-0949">S-adenosyl-L-methionine</keyword>
<dbReference type="InterPro" id="IPR023885">
    <property type="entry name" value="4Fe4S-binding_SPASM_dom"/>
</dbReference>
<dbReference type="Gene3D" id="3.20.20.70">
    <property type="entry name" value="Aldolase class I"/>
    <property type="match status" value="1"/>
</dbReference>
<dbReference type="NCBIfam" id="TIGR04085">
    <property type="entry name" value="rSAM_more_4Fe4S"/>
    <property type="match status" value="1"/>
</dbReference>
<evidence type="ECO:0000313" key="9">
    <source>
        <dbReference type="Proteomes" id="UP000730482"/>
    </source>
</evidence>
<dbReference type="SFLD" id="SFLDG01067">
    <property type="entry name" value="SPASM/twitch_domain_containing"/>
    <property type="match status" value="1"/>
</dbReference>
<evidence type="ECO:0000256" key="4">
    <source>
        <dbReference type="ARBA" id="ARBA00023004"/>
    </source>
</evidence>
<keyword evidence="5" id="KW-0411">Iron-sulfur</keyword>
<evidence type="ECO:0000259" key="7">
    <source>
        <dbReference type="PROSITE" id="PS51918"/>
    </source>
</evidence>
<evidence type="ECO:0000256" key="1">
    <source>
        <dbReference type="ARBA" id="ARBA00001966"/>
    </source>
</evidence>
<dbReference type="InterPro" id="IPR023867">
    <property type="entry name" value="Sulphatase_maturase_rSAM"/>
</dbReference>
<evidence type="ECO:0000256" key="3">
    <source>
        <dbReference type="ARBA" id="ARBA00022723"/>
    </source>
</evidence>
<reference evidence="8 9" key="1">
    <citation type="submission" date="2020-02" db="EMBL/GenBank/DDBJ databases">
        <title>Acidophilic actinobacteria isolated from forest soil.</title>
        <authorList>
            <person name="Golinska P."/>
        </authorList>
    </citation>
    <scope>NUCLEOTIDE SEQUENCE [LARGE SCALE GENOMIC DNA]</scope>
    <source>
        <strain evidence="8 9">NL8</strain>
    </source>
</reference>
<keyword evidence="9" id="KW-1185">Reference proteome</keyword>
<keyword evidence="3" id="KW-0479">Metal-binding</keyword>
<sequence length="379" mass="42506">MSEGVDESALAHEDYIQRYTDKSLELIVMPTEQCNFRCVYCYEAFLRGEMAQDIRDGVKRYVESQSGLEQLTLSWFGGEPLLAGDVVAEITEYCQSYAERTGAAFLCAATTNGYELTPEYAERILPLGLTNFQISLDGVEHDHDERRVGANGEKTFARIVENLRYLHESDHDFEVAIRHNFDPGNLPRVSEFYEMLKSEFGGDDRFVTELQPIGRWGGQNDADLSVCEGRPMLRSLIEAKKLALDAGFRDAHGIDMLRPSGATCYAANPRSFVIGSDGKVYKCTVELDYHDRNIVGQLHGDGTMDLDWRKMALWTETNGMDAGKKCVTCYFSPTCHGAICPKEWMDEDEAECPKSKHTIGDTLKLIRAESLFVKPAGVP</sequence>
<dbReference type="InterPro" id="IPR058240">
    <property type="entry name" value="rSAM_sf"/>
</dbReference>
<dbReference type="PANTHER" id="PTHR43273">
    <property type="entry name" value="ANAEROBIC SULFATASE-MATURATING ENZYME HOMOLOG ASLB-RELATED"/>
    <property type="match status" value="1"/>
</dbReference>